<proteinExistence type="predicted"/>
<accession>A0A1H4V6C2</accession>
<name>A0A1H4V6C2_9NOCA</name>
<evidence type="ECO:0000256" key="2">
    <source>
        <dbReference type="SAM" id="SignalP"/>
    </source>
</evidence>
<feature type="compositionally biased region" description="Polar residues" evidence="1">
    <location>
        <begin position="73"/>
        <end position="85"/>
    </location>
</feature>
<dbReference type="RefSeq" id="WP_143169020.1">
    <property type="nucleotide sequence ID" value="NZ_FNSV01000005.1"/>
</dbReference>
<keyword evidence="4" id="KW-1185">Reference proteome</keyword>
<evidence type="ECO:0000313" key="4">
    <source>
        <dbReference type="Proteomes" id="UP000183561"/>
    </source>
</evidence>
<organism evidence="3 4">
    <name type="scientific">Rhodococcus koreensis</name>
    <dbReference type="NCBI Taxonomy" id="99653"/>
    <lineage>
        <taxon>Bacteria</taxon>
        <taxon>Bacillati</taxon>
        <taxon>Actinomycetota</taxon>
        <taxon>Actinomycetes</taxon>
        <taxon>Mycobacteriales</taxon>
        <taxon>Nocardiaceae</taxon>
        <taxon>Rhodococcus</taxon>
    </lineage>
</organism>
<keyword evidence="2" id="KW-0732">Signal</keyword>
<sequence>MITHSTTTGTRRRLSRIAVTAALTAIPLAAVTAPAFAATTTPAQVQVDRGWHDGNHHDKQHENWQDTDPWPPQTDNQTPAPTTNPFAGLLATNPFAGLFGSS</sequence>
<dbReference type="EMBL" id="FNSV01000005">
    <property type="protein sequence ID" value="SEC76466.1"/>
    <property type="molecule type" value="Genomic_DNA"/>
</dbReference>
<feature type="region of interest" description="Disordered" evidence="1">
    <location>
        <begin position="47"/>
        <end position="89"/>
    </location>
</feature>
<feature type="compositionally biased region" description="Basic and acidic residues" evidence="1">
    <location>
        <begin position="49"/>
        <end position="64"/>
    </location>
</feature>
<feature type="chain" id="PRO_5010183654" evidence="2">
    <location>
        <begin position="38"/>
        <end position="102"/>
    </location>
</feature>
<gene>
    <name evidence="3" type="ORF">SAMN04490239_5364</name>
</gene>
<dbReference type="Proteomes" id="UP000183561">
    <property type="component" value="Unassembled WGS sequence"/>
</dbReference>
<protein>
    <submittedName>
        <fullName evidence="3">Uncharacterized protein</fullName>
    </submittedName>
</protein>
<feature type="signal peptide" evidence="2">
    <location>
        <begin position="1"/>
        <end position="37"/>
    </location>
</feature>
<evidence type="ECO:0000256" key="1">
    <source>
        <dbReference type="SAM" id="MobiDB-lite"/>
    </source>
</evidence>
<evidence type="ECO:0000313" key="3">
    <source>
        <dbReference type="EMBL" id="SEC76466.1"/>
    </source>
</evidence>
<dbReference type="AlphaFoldDB" id="A0A1H4V6C2"/>
<reference evidence="4" key="1">
    <citation type="submission" date="2016-10" db="EMBL/GenBank/DDBJ databases">
        <authorList>
            <person name="Varghese N."/>
            <person name="Submissions S."/>
        </authorList>
    </citation>
    <scope>NUCLEOTIDE SEQUENCE [LARGE SCALE GENOMIC DNA]</scope>
    <source>
        <strain evidence="4">DSM 44498</strain>
    </source>
</reference>